<dbReference type="AlphaFoldDB" id="A0A6G1GGY5"/>
<dbReference type="Pfam" id="PF13358">
    <property type="entry name" value="DDE_3"/>
    <property type="match status" value="1"/>
</dbReference>
<proteinExistence type="predicted"/>
<evidence type="ECO:0000313" key="4">
    <source>
        <dbReference type="RefSeq" id="XP_033538996.1"/>
    </source>
</evidence>
<reference evidence="4" key="3">
    <citation type="submission" date="2025-04" db="UniProtKB">
        <authorList>
            <consortium name="RefSeq"/>
        </authorList>
    </citation>
    <scope>IDENTIFICATION</scope>
    <source>
        <strain evidence="4">CBS 781.70</strain>
    </source>
</reference>
<reference evidence="4" key="2">
    <citation type="submission" date="2020-04" db="EMBL/GenBank/DDBJ databases">
        <authorList>
            <consortium name="NCBI Genome Project"/>
        </authorList>
    </citation>
    <scope>NUCLEOTIDE SEQUENCE</scope>
    <source>
        <strain evidence="4">CBS 781.70</strain>
    </source>
</reference>
<dbReference type="RefSeq" id="XP_033538996.1">
    <property type="nucleotide sequence ID" value="XM_033681649.1"/>
</dbReference>
<keyword evidence="3" id="KW-1185">Reference proteome</keyword>
<organism evidence="2">
    <name type="scientific">Eremomyces bilateralis CBS 781.70</name>
    <dbReference type="NCBI Taxonomy" id="1392243"/>
    <lineage>
        <taxon>Eukaryota</taxon>
        <taxon>Fungi</taxon>
        <taxon>Dikarya</taxon>
        <taxon>Ascomycota</taxon>
        <taxon>Pezizomycotina</taxon>
        <taxon>Dothideomycetes</taxon>
        <taxon>Dothideomycetes incertae sedis</taxon>
        <taxon>Eremomycetales</taxon>
        <taxon>Eremomycetaceae</taxon>
        <taxon>Eremomyces</taxon>
    </lineage>
</organism>
<dbReference type="InterPro" id="IPR036397">
    <property type="entry name" value="RNaseH_sf"/>
</dbReference>
<sequence>MPRKSSVETVEEYEAKLAKWNDESHHPVEVKRKGNSMTAKYYAENLLPLYIDEINAARVERDGGCFGVDDWGDGAHMILQEDNDRSHGTTQGKSLPRSLKDRCWIYRLKHPAQSPNLNPIEAIWGILKQRIKRRIWDTLDELKQILVEEWEKITMEEIRARIAEMRLRCRMVVDRGGEFVKTDLW</sequence>
<reference evidence="2 4" key="1">
    <citation type="submission" date="2020-01" db="EMBL/GenBank/DDBJ databases">
        <authorList>
            <consortium name="DOE Joint Genome Institute"/>
            <person name="Haridas S."/>
            <person name="Albert R."/>
            <person name="Binder M."/>
            <person name="Bloem J."/>
            <person name="Labutti K."/>
            <person name="Salamov A."/>
            <person name="Andreopoulos B."/>
            <person name="Baker S.E."/>
            <person name="Barry K."/>
            <person name="Bills G."/>
            <person name="Bluhm B.H."/>
            <person name="Cannon C."/>
            <person name="Castanera R."/>
            <person name="Culley D.E."/>
            <person name="Daum C."/>
            <person name="Ezra D."/>
            <person name="Gonzalez J.B."/>
            <person name="Henrissat B."/>
            <person name="Kuo A."/>
            <person name="Liang C."/>
            <person name="Lipzen A."/>
            <person name="Lutzoni F."/>
            <person name="Magnuson J."/>
            <person name="Mondo S."/>
            <person name="Nolan M."/>
            <person name="Ohm R."/>
            <person name="Pangilinan J."/>
            <person name="Park H.-J."/>
            <person name="Ramirez L."/>
            <person name="Alfaro M."/>
            <person name="Sun H."/>
            <person name="Tritt A."/>
            <person name="Yoshinaga Y."/>
            <person name="Zwiers L.-H."/>
            <person name="Turgeon B.G."/>
            <person name="Goodwin S.B."/>
            <person name="Spatafora J.W."/>
            <person name="Crous P.W."/>
            <person name="Grigoriev I.V."/>
        </authorList>
    </citation>
    <scope>NUCLEOTIDE SEQUENCE</scope>
    <source>
        <strain evidence="2 4">CBS 781.70</strain>
    </source>
</reference>
<name>A0A6G1GGY5_9PEZI</name>
<gene>
    <name evidence="2 4" type="ORF">P152DRAFT_478359</name>
</gene>
<protein>
    <recommendedName>
        <fullName evidence="1">Tc1-like transposase DDE domain-containing protein</fullName>
    </recommendedName>
</protein>
<feature type="domain" description="Tc1-like transposase DDE" evidence="1">
    <location>
        <begin position="76"/>
        <end position="143"/>
    </location>
</feature>
<dbReference type="Proteomes" id="UP000504638">
    <property type="component" value="Unplaced"/>
</dbReference>
<dbReference type="GeneID" id="54422219"/>
<accession>A0A6G1GGY5</accession>
<dbReference type="Gene3D" id="3.30.420.10">
    <property type="entry name" value="Ribonuclease H-like superfamily/Ribonuclease H"/>
    <property type="match status" value="1"/>
</dbReference>
<evidence type="ECO:0000313" key="2">
    <source>
        <dbReference type="EMBL" id="KAF1817365.1"/>
    </source>
</evidence>
<dbReference type="InterPro" id="IPR038717">
    <property type="entry name" value="Tc1-like_DDE_dom"/>
</dbReference>
<dbReference type="OrthoDB" id="5410741at2759"/>
<evidence type="ECO:0000259" key="1">
    <source>
        <dbReference type="Pfam" id="PF13358"/>
    </source>
</evidence>
<dbReference type="GO" id="GO:0003676">
    <property type="term" value="F:nucleic acid binding"/>
    <property type="evidence" value="ECO:0007669"/>
    <property type="project" value="InterPro"/>
</dbReference>
<evidence type="ECO:0000313" key="3">
    <source>
        <dbReference type="Proteomes" id="UP000504638"/>
    </source>
</evidence>
<dbReference type="EMBL" id="ML975149">
    <property type="protein sequence ID" value="KAF1817365.1"/>
    <property type="molecule type" value="Genomic_DNA"/>
</dbReference>